<reference evidence="3" key="1">
    <citation type="journal article" date="2019" name="Int. J. Syst. Evol. Microbiol.">
        <title>The Global Catalogue of Microorganisms (GCM) 10K type strain sequencing project: providing services to taxonomists for standard genome sequencing and annotation.</title>
        <authorList>
            <consortium name="The Broad Institute Genomics Platform"/>
            <consortium name="The Broad Institute Genome Sequencing Center for Infectious Disease"/>
            <person name="Wu L."/>
            <person name="Ma J."/>
        </authorList>
    </citation>
    <scope>NUCLEOTIDE SEQUENCE [LARGE SCALE GENOMIC DNA]</scope>
    <source>
        <strain evidence="3">CCUG 53903</strain>
    </source>
</reference>
<protein>
    <submittedName>
        <fullName evidence="2">Uncharacterized protein</fullName>
    </submittedName>
</protein>
<evidence type="ECO:0000313" key="2">
    <source>
        <dbReference type="EMBL" id="MFC5835776.1"/>
    </source>
</evidence>
<proteinExistence type="predicted"/>
<dbReference type="EMBL" id="JBHSPA010000136">
    <property type="protein sequence ID" value="MFC5835776.1"/>
    <property type="molecule type" value="Genomic_DNA"/>
</dbReference>
<name>A0ABW1DF98_9ACTN</name>
<organism evidence="2 3">
    <name type="scientific">Nonomuraea insulae</name>
    <dbReference type="NCBI Taxonomy" id="1616787"/>
    <lineage>
        <taxon>Bacteria</taxon>
        <taxon>Bacillati</taxon>
        <taxon>Actinomycetota</taxon>
        <taxon>Actinomycetes</taxon>
        <taxon>Streptosporangiales</taxon>
        <taxon>Streptosporangiaceae</taxon>
        <taxon>Nonomuraea</taxon>
    </lineage>
</organism>
<evidence type="ECO:0000313" key="3">
    <source>
        <dbReference type="Proteomes" id="UP001596058"/>
    </source>
</evidence>
<dbReference type="Proteomes" id="UP001596058">
    <property type="component" value="Unassembled WGS sequence"/>
</dbReference>
<comment type="caution">
    <text evidence="2">The sequence shown here is derived from an EMBL/GenBank/DDBJ whole genome shotgun (WGS) entry which is preliminary data.</text>
</comment>
<sequence>MTPTGTMNDTLAAEVRVLLRAGLPLRTEQCGPALLALPAVRARARGDDPDSQVRALDALLREQLDRVEHRELAAAARLLFGADPRTSGATLTARRAAAAAAAEYEAHHFRKRVEPKLTGLVALQLRRAGEEAALFTTAPDLRAASGRPVLPADVFAWEATQHQQALATLWGAVYLLRAELLEVARLVSMDAAEPGLAGACRTALWRHALVLRAARDYRDAYGGVLLHTGIGTAPGTTPSAAGLGVDQIAARAGWTPPLSPAQELLLAELADPSQGRADFSTRLHASEGGPSLAAAWQHALTGRPADLDGPDHRLNEEDAPR</sequence>
<accession>A0ABW1DF98</accession>
<feature type="compositionally biased region" description="Basic and acidic residues" evidence="1">
    <location>
        <begin position="305"/>
        <end position="321"/>
    </location>
</feature>
<keyword evidence="3" id="KW-1185">Reference proteome</keyword>
<evidence type="ECO:0000256" key="1">
    <source>
        <dbReference type="SAM" id="MobiDB-lite"/>
    </source>
</evidence>
<gene>
    <name evidence="2" type="ORF">ACFPZ3_69170</name>
</gene>
<feature type="region of interest" description="Disordered" evidence="1">
    <location>
        <begin position="301"/>
        <end position="321"/>
    </location>
</feature>
<dbReference type="RefSeq" id="WP_379525188.1">
    <property type="nucleotide sequence ID" value="NZ_JBHSPA010000136.1"/>
</dbReference>